<proteinExistence type="predicted"/>
<evidence type="ECO:0000313" key="1">
    <source>
        <dbReference type="EMBL" id="VBA33919.1"/>
    </source>
</evidence>
<organism evidence="1 2">
    <name type="scientific">Mycobacterium attenuatum</name>
    <dbReference type="NCBI Taxonomy" id="2341086"/>
    <lineage>
        <taxon>Bacteria</taxon>
        <taxon>Bacillati</taxon>
        <taxon>Actinomycetota</taxon>
        <taxon>Actinomycetes</taxon>
        <taxon>Mycobacteriales</taxon>
        <taxon>Mycobacteriaceae</taxon>
        <taxon>Mycobacterium</taxon>
    </lineage>
</organism>
<protein>
    <submittedName>
        <fullName evidence="1">Uncharacterized protein</fullName>
    </submittedName>
</protein>
<gene>
    <name evidence="1" type="ORF">LAUMK136_00537</name>
</gene>
<reference evidence="1 2" key="1">
    <citation type="submission" date="2018-09" db="EMBL/GenBank/DDBJ databases">
        <authorList>
            <person name="Tagini F."/>
        </authorList>
    </citation>
    <scope>NUCLEOTIDE SEQUENCE [LARGE SCALE GENOMIC DNA]</scope>
    <source>
        <strain evidence="1 2">MK136</strain>
    </source>
</reference>
<sequence length="40" mass="4579">MTMLDIVTNLSLIYRTPMVSSEELARSPHQLIMNEGRPFS</sequence>
<accession>A0A498PM90</accession>
<dbReference type="Proteomes" id="UP000273307">
    <property type="component" value="Unassembled WGS sequence"/>
</dbReference>
<evidence type="ECO:0000313" key="2">
    <source>
        <dbReference type="Proteomes" id="UP000273307"/>
    </source>
</evidence>
<dbReference type="EMBL" id="UPHP01000012">
    <property type="protein sequence ID" value="VBA33919.1"/>
    <property type="molecule type" value="Genomic_DNA"/>
</dbReference>
<dbReference type="AlphaFoldDB" id="A0A498PM90"/>
<keyword evidence="2" id="KW-1185">Reference proteome</keyword>
<name>A0A498PM90_9MYCO</name>